<feature type="transmembrane region" description="Helical" evidence="8">
    <location>
        <begin position="109"/>
        <end position="127"/>
    </location>
</feature>
<sequence length="305" mass="32338">MTGPAREVSPSGVLASLGASVLFGFTFLLPPRLLPLDPGQVLAYRIVVTLAVLVPLFTALRVWPEVLAILRRCRRAPHLAAVLVVDAALLGLQLWLFGWAPQSGHGLELSLGYLVLPLVMVLTGAVVYRERLSALRVAAVGTASVGVVAAVVLAGGLSWPTLLVALGLPLYFVSRRAFGLDSTGAQFLELTAMLPFSVVVMTVRPSFGTVTAEPQLVGGLLVLGLVSAGGFTLYLTASRVLPFALFGVLSYVEPVLLVLVALTVLGEPWTWTDSFVYLPICAGLCVLAVEVHREGRRRAVAVLTH</sequence>
<dbReference type="RefSeq" id="WP_172159991.1">
    <property type="nucleotide sequence ID" value="NZ_CP053564.1"/>
</dbReference>
<comment type="subcellular location">
    <subcellularLocation>
        <location evidence="1">Cell membrane</location>
        <topology evidence="1">Multi-pass membrane protein</topology>
    </subcellularLocation>
</comment>
<keyword evidence="4" id="KW-1003">Cell membrane</keyword>
<keyword evidence="3" id="KW-0813">Transport</keyword>
<evidence type="ECO:0000256" key="6">
    <source>
        <dbReference type="ARBA" id="ARBA00022989"/>
    </source>
</evidence>
<keyword evidence="10" id="KW-1185">Reference proteome</keyword>
<feature type="transmembrane region" description="Helical" evidence="8">
    <location>
        <begin position="12"/>
        <end position="30"/>
    </location>
</feature>
<keyword evidence="7 8" id="KW-0472">Membrane</keyword>
<feature type="transmembrane region" description="Helical" evidence="8">
    <location>
        <begin position="271"/>
        <end position="289"/>
    </location>
</feature>
<evidence type="ECO:0000256" key="2">
    <source>
        <dbReference type="ARBA" id="ARBA00007362"/>
    </source>
</evidence>
<accession>A0A6M6JHA4</accession>
<reference evidence="9 10" key="1">
    <citation type="submission" date="2020-05" db="EMBL/GenBank/DDBJ databases">
        <authorList>
            <person name="Mo P."/>
        </authorList>
    </citation>
    <scope>NUCLEOTIDE SEQUENCE [LARGE SCALE GENOMIC DNA]</scope>
    <source>
        <strain evidence="9 10">Gen01</strain>
    </source>
</reference>
<dbReference type="AlphaFoldDB" id="A0A6M6JHA4"/>
<feature type="transmembrane region" description="Helical" evidence="8">
    <location>
        <begin position="134"/>
        <end position="151"/>
    </location>
</feature>
<dbReference type="InterPro" id="IPR004626">
    <property type="entry name" value="RarD"/>
</dbReference>
<dbReference type="EMBL" id="CP053564">
    <property type="protein sequence ID" value="QJY47408.1"/>
    <property type="molecule type" value="Genomic_DNA"/>
</dbReference>
<dbReference type="KEGG" id="pbro:HOP40_17650"/>
<evidence type="ECO:0000256" key="1">
    <source>
        <dbReference type="ARBA" id="ARBA00004651"/>
    </source>
</evidence>
<evidence type="ECO:0000256" key="5">
    <source>
        <dbReference type="ARBA" id="ARBA00022692"/>
    </source>
</evidence>
<name>A0A6M6JHA4_9PSEU</name>
<evidence type="ECO:0000256" key="3">
    <source>
        <dbReference type="ARBA" id="ARBA00022448"/>
    </source>
</evidence>
<feature type="transmembrane region" description="Helical" evidence="8">
    <location>
        <begin position="76"/>
        <end position="97"/>
    </location>
</feature>
<feature type="transmembrane region" description="Helical" evidence="8">
    <location>
        <begin position="42"/>
        <end position="64"/>
    </location>
</feature>
<keyword evidence="5 8" id="KW-0812">Transmembrane</keyword>
<dbReference type="NCBIfam" id="TIGR00688">
    <property type="entry name" value="rarD"/>
    <property type="match status" value="1"/>
</dbReference>
<comment type="similarity">
    <text evidence="2">Belongs to the EamA transporter family.</text>
</comment>
<dbReference type="GO" id="GO:0005886">
    <property type="term" value="C:plasma membrane"/>
    <property type="evidence" value="ECO:0007669"/>
    <property type="project" value="UniProtKB-SubCell"/>
</dbReference>
<evidence type="ECO:0000313" key="10">
    <source>
        <dbReference type="Proteomes" id="UP000505377"/>
    </source>
</evidence>
<proteinExistence type="inferred from homology"/>
<evidence type="ECO:0000256" key="7">
    <source>
        <dbReference type="ARBA" id="ARBA00023136"/>
    </source>
</evidence>
<evidence type="ECO:0000256" key="4">
    <source>
        <dbReference type="ARBA" id="ARBA00022475"/>
    </source>
</evidence>
<keyword evidence="6 8" id="KW-1133">Transmembrane helix</keyword>
<dbReference type="SUPFAM" id="SSF103481">
    <property type="entry name" value="Multidrug resistance efflux transporter EmrE"/>
    <property type="match status" value="1"/>
</dbReference>
<organism evidence="9 10">
    <name type="scientific">Pseudonocardia broussonetiae</name>
    <dbReference type="NCBI Taxonomy" id="2736640"/>
    <lineage>
        <taxon>Bacteria</taxon>
        <taxon>Bacillati</taxon>
        <taxon>Actinomycetota</taxon>
        <taxon>Actinomycetes</taxon>
        <taxon>Pseudonocardiales</taxon>
        <taxon>Pseudonocardiaceae</taxon>
        <taxon>Pseudonocardia</taxon>
    </lineage>
</organism>
<feature type="transmembrane region" description="Helical" evidence="8">
    <location>
        <begin position="243"/>
        <end position="265"/>
    </location>
</feature>
<feature type="transmembrane region" description="Helical" evidence="8">
    <location>
        <begin position="216"/>
        <end position="236"/>
    </location>
</feature>
<dbReference type="InterPro" id="IPR037185">
    <property type="entry name" value="EmrE-like"/>
</dbReference>
<dbReference type="Proteomes" id="UP000505377">
    <property type="component" value="Chromosome"/>
</dbReference>
<evidence type="ECO:0000256" key="8">
    <source>
        <dbReference type="SAM" id="Phobius"/>
    </source>
</evidence>
<protein>
    <submittedName>
        <fullName evidence="9">EamA family transporter RarD</fullName>
    </submittedName>
</protein>
<gene>
    <name evidence="9" type="primary">rarD</name>
    <name evidence="9" type="ORF">HOP40_17650</name>
</gene>
<evidence type="ECO:0000313" key="9">
    <source>
        <dbReference type="EMBL" id="QJY47408.1"/>
    </source>
</evidence>